<gene>
    <name evidence="1" type="ORF">GCM10011498_33090</name>
</gene>
<dbReference type="Pfam" id="PF14305">
    <property type="entry name" value="ATPgrasp_TupA"/>
    <property type="match status" value="1"/>
</dbReference>
<evidence type="ECO:0000313" key="2">
    <source>
        <dbReference type="Proteomes" id="UP000628017"/>
    </source>
</evidence>
<protein>
    <recommendedName>
        <fullName evidence="3">ATP-grasp domain-containing protein</fullName>
    </recommendedName>
</protein>
<comment type="caution">
    <text evidence="1">The sequence shown here is derived from an EMBL/GenBank/DDBJ whole genome shotgun (WGS) entry which is preliminary data.</text>
</comment>
<keyword evidence="2" id="KW-1185">Reference proteome</keyword>
<proteinExistence type="predicted"/>
<sequence>MNTPTYSQLLNRRTQVWATEANKTRFDEPTQREFQKLVHINRKDRGYAFAKECGVASVPHDVFTDIDAALTGPLPDRFVVKPLVGHSSAGVHLIETRSDGTLWCHMTNKEFASPEALTEHYKKRLAKAGKFKMSAEILRESYVEDSLGFDVPLDYKVYGFYTGAVLVMQRYAPVHLPYDQWAFAMYDRNGTDQGQIRWKTDTHPDVKLSLPDNFDALIKATDTLVKQARVSFVRTDLYSTPQGAVFGEFTPVPNAGKESFTPEYETILGQHWQNSIDELGLNYFNKPT</sequence>
<evidence type="ECO:0000313" key="1">
    <source>
        <dbReference type="EMBL" id="GGA29317.1"/>
    </source>
</evidence>
<reference evidence="1" key="2">
    <citation type="submission" date="2020-09" db="EMBL/GenBank/DDBJ databases">
        <authorList>
            <person name="Sun Q."/>
            <person name="Zhou Y."/>
        </authorList>
    </citation>
    <scope>NUCLEOTIDE SEQUENCE</scope>
    <source>
        <strain evidence="1">CGMCC 1.15880</strain>
    </source>
</reference>
<evidence type="ECO:0008006" key="3">
    <source>
        <dbReference type="Google" id="ProtNLM"/>
    </source>
</evidence>
<dbReference type="SUPFAM" id="SSF56059">
    <property type="entry name" value="Glutathione synthetase ATP-binding domain-like"/>
    <property type="match status" value="1"/>
</dbReference>
<dbReference type="Proteomes" id="UP000628017">
    <property type="component" value="Unassembled WGS sequence"/>
</dbReference>
<dbReference type="RefSeq" id="WP_188677979.1">
    <property type="nucleotide sequence ID" value="NZ_BMKA01000006.1"/>
</dbReference>
<dbReference type="AlphaFoldDB" id="A0A916VT17"/>
<reference evidence="1" key="1">
    <citation type="journal article" date="2014" name="Int. J. Syst. Evol. Microbiol.">
        <title>Complete genome sequence of Corynebacterium casei LMG S-19264T (=DSM 44701T), isolated from a smear-ripened cheese.</title>
        <authorList>
            <consortium name="US DOE Joint Genome Institute (JGI-PGF)"/>
            <person name="Walter F."/>
            <person name="Albersmeier A."/>
            <person name="Kalinowski J."/>
            <person name="Ruckert C."/>
        </authorList>
    </citation>
    <scope>NUCLEOTIDE SEQUENCE</scope>
    <source>
        <strain evidence="1">CGMCC 1.15880</strain>
    </source>
</reference>
<accession>A0A916VT17</accession>
<dbReference type="InterPro" id="IPR029465">
    <property type="entry name" value="ATPgrasp_TupA"/>
</dbReference>
<name>A0A916VT17_9RHOB</name>
<organism evidence="1 2">
    <name type="scientific">Neptunicoccus cionae</name>
    <dbReference type="NCBI Taxonomy" id="2035344"/>
    <lineage>
        <taxon>Bacteria</taxon>
        <taxon>Pseudomonadati</taxon>
        <taxon>Pseudomonadota</taxon>
        <taxon>Alphaproteobacteria</taxon>
        <taxon>Rhodobacterales</taxon>
        <taxon>Paracoccaceae</taxon>
        <taxon>Neptunicoccus</taxon>
    </lineage>
</organism>
<dbReference type="EMBL" id="BMKA01000006">
    <property type="protein sequence ID" value="GGA29317.1"/>
    <property type="molecule type" value="Genomic_DNA"/>
</dbReference>